<proteinExistence type="predicted"/>
<sequence length="135" mass="15486">MTAAPKFLIVLYLKSDLSLLNLNIHLIFNISLRPLLQFYFIMNAGTSTRSPWELDSNYFNMLAISKFSGVFTGISGSRIQHTPFNVTNSEYQSTKAFKCKGSYIQGIVEFLDLKGHEYLWIKLEGWERFCGSLEL</sequence>
<evidence type="ECO:0000313" key="2">
    <source>
        <dbReference type="Proteomes" id="UP001054837"/>
    </source>
</evidence>
<keyword evidence="2" id="KW-1185">Reference proteome</keyword>
<organism evidence="1 2">
    <name type="scientific">Caerostris darwini</name>
    <dbReference type="NCBI Taxonomy" id="1538125"/>
    <lineage>
        <taxon>Eukaryota</taxon>
        <taxon>Metazoa</taxon>
        <taxon>Ecdysozoa</taxon>
        <taxon>Arthropoda</taxon>
        <taxon>Chelicerata</taxon>
        <taxon>Arachnida</taxon>
        <taxon>Araneae</taxon>
        <taxon>Araneomorphae</taxon>
        <taxon>Entelegynae</taxon>
        <taxon>Araneoidea</taxon>
        <taxon>Araneidae</taxon>
        <taxon>Caerostris</taxon>
    </lineage>
</organism>
<dbReference type="EMBL" id="BPLQ01014830">
    <property type="protein sequence ID" value="GIY83526.1"/>
    <property type="molecule type" value="Genomic_DNA"/>
</dbReference>
<reference evidence="1 2" key="1">
    <citation type="submission" date="2021-06" db="EMBL/GenBank/DDBJ databases">
        <title>Caerostris darwini draft genome.</title>
        <authorList>
            <person name="Kono N."/>
            <person name="Arakawa K."/>
        </authorList>
    </citation>
    <scope>NUCLEOTIDE SEQUENCE [LARGE SCALE GENOMIC DNA]</scope>
</reference>
<comment type="caution">
    <text evidence="1">The sequence shown here is derived from an EMBL/GenBank/DDBJ whole genome shotgun (WGS) entry which is preliminary data.</text>
</comment>
<dbReference type="AlphaFoldDB" id="A0AAV4WKW0"/>
<gene>
    <name evidence="1" type="ORF">CDAR_221661</name>
</gene>
<dbReference type="Proteomes" id="UP001054837">
    <property type="component" value="Unassembled WGS sequence"/>
</dbReference>
<accession>A0AAV4WKW0</accession>
<name>A0AAV4WKW0_9ARAC</name>
<protein>
    <submittedName>
        <fullName evidence="1">Uncharacterized protein</fullName>
    </submittedName>
</protein>
<evidence type="ECO:0000313" key="1">
    <source>
        <dbReference type="EMBL" id="GIY83526.1"/>
    </source>
</evidence>